<dbReference type="AlphaFoldDB" id="A0A9E6ZTT9"/>
<dbReference type="InterPro" id="IPR006179">
    <property type="entry name" value="5_nucleotidase/apyrase"/>
</dbReference>
<keyword evidence="3" id="KW-1185">Reference proteome</keyword>
<organism evidence="2 3">
    <name type="scientific">Abyssalbus ytuae</name>
    <dbReference type="NCBI Taxonomy" id="2926907"/>
    <lineage>
        <taxon>Bacteria</taxon>
        <taxon>Pseudomonadati</taxon>
        <taxon>Bacteroidota</taxon>
        <taxon>Flavobacteriia</taxon>
        <taxon>Flavobacteriales</taxon>
        <taxon>Flavobacteriaceae</taxon>
        <taxon>Abyssalbus</taxon>
    </lineage>
</organism>
<name>A0A9E6ZTT9_9FLAO</name>
<dbReference type="RefSeq" id="WP_255843328.1">
    <property type="nucleotide sequence ID" value="NZ_CP094358.1"/>
</dbReference>
<reference evidence="2" key="1">
    <citation type="submission" date="2022-03" db="EMBL/GenBank/DDBJ databases">
        <title>Description of Abyssus ytuae gen. nov., sp. nov., a novel member of the family Flavobacteriaceae isolated from the sediment of Mariana Trench.</title>
        <authorList>
            <person name="Zhang J."/>
            <person name="Xu X."/>
        </authorList>
    </citation>
    <scope>NUCLEOTIDE SEQUENCE</scope>
    <source>
        <strain evidence="2">MT3330</strain>
    </source>
</reference>
<dbReference type="Gene3D" id="3.90.780.10">
    <property type="entry name" value="5'-Nucleotidase, C-terminal domain"/>
    <property type="match status" value="1"/>
</dbReference>
<proteinExistence type="predicted"/>
<evidence type="ECO:0000313" key="2">
    <source>
        <dbReference type="EMBL" id="UOB17683.1"/>
    </source>
</evidence>
<dbReference type="SUPFAM" id="SSF55816">
    <property type="entry name" value="5'-nucleotidase (syn. UDP-sugar hydrolase), C-terminal domain"/>
    <property type="match status" value="1"/>
</dbReference>
<dbReference type="PANTHER" id="PTHR11575:SF24">
    <property type="entry name" value="5'-NUCLEOTIDASE"/>
    <property type="match status" value="1"/>
</dbReference>
<dbReference type="Pfam" id="PF02872">
    <property type="entry name" value="5_nucleotid_C"/>
    <property type="match status" value="1"/>
</dbReference>
<dbReference type="PANTHER" id="PTHR11575">
    <property type="entry name" value="5'-NUCLEOTIDASE-RELATED"/>
    <property type="match status" value="1"/>
</dbReference>
<dbReference type="Proteomes" id="UP000831290">
    <property type="component" value="Chromosome"/>
</dbReference>
<sequence>MNLLSYTIKHFVIFITLFLIYSCDKHPDYVSKISGKEIHITDSLKSVDSIENFIKPYRSHINDVLDEALAYSPEALSKSDGELNTAIGNLLADIVMEQTNPVFKSRTGKNIDFVLLNHGGIRSIISKGNITTRTAYQVMPFENKVVVVEITTDKLQEMINYLIKSNRAHPVSGIKIVLNDNNSLQNVLVQGKPIEKDKTYFVATSDYLSNMGDNMTFFSNPVSITETDYLIRNEMIDYFKKTDTIKPIIDDRFIRL</sequence>
<gene>
    <name evidence="2" type="ORF">MQE35_18320</name>
</gene>
<accession>A0A9E6ZTT9</accession>
<dbReference type="InterPro" id="IPR008334">
    <property type="entry name" value="5'-Nucleotdase_C"/>
</dbReference>
<feature type="domain" description="5'-Nucleotidase C-terminal" evidence="1">
    <location>
        <begin position="84"/>
        <end position="219"/>
    </location>
</feature>
<dbReference type="InterPro" id="IPR036907">
    <property type="entry name" value="5'-Nucleotdase_C_sf"/>
</dbReference>
<dbReference type="GO" id="GO:0016787">
    <property type="term" value="F:hydrolase activity"/>
    <property type="evidence" value="ECO:0007669"/>
    <property type="project" value="InterPro"/>
</dbReference>
<evidence type="ECO:0000313" key="3">
    <source>
        <dbReference type="Proteomes" id="UP000831290"/>
    </source>
</evidence>
<protein>
    <submittedName>
        <fullName evidence="2">5'-nucleotidase C-terminal domain-containing protein</fullName>
    </submittedName>
</protein>
<evidence type="ECO:0000259" key="1">
    <source>
        <dbReference type="Pfam" id="PF02872"/>
    </source>
</evidence>
<dbReference type="KEGG" id="fbm:MQE35_18320"/>
<dbReference type="PRINTS" id="PR01607">
    <property type="entry name" value="APYRASEFAMLY"/>
</dbReference>
<dbReference type="GO" id="GO:0009166">
    <property type="term" value="P:nucleotide catabolic process"/>
    <property type="evidence" value="ECO:0007669"/>
    <property type="project" value="InterPro"/>
</dbReference>
<dbReference type="EMBL" id="CP094358">
    <property type="protein sequence ID" value="UOB17683.1"/>
    <property type="molecule type" value="Genomic_DNA"/>
</dbReference>